<evidence type="ECO:0000259" key="10">
    <source>
        <dbReference type="PROSITE" id="PS50089"/>
    </source>
</evidence>
<dbReference type="SMART" id="SM00184">
    <property type="entry name" value="RING"/>
    <property type="match status" value="1"/>
</dbReference>
<feature type="compositionally biased region" description="Low complexity" evidence="9">
    <location>
        <begin position="321"/>
        <end position="366"/>
    </location>
</feature>
<dbReference type="InterPro" id="IPR001841">
    <property type="entry name" value="Znf_RING"/>
</dbReference>
<evidence type="ECO:0000313" key="11">
    <source>
        <dbReference type="EMBL" id="CAI9774455.1"/>
    </source>
</evidence>
<evidence type="ECO:0000256" key="4">
    <source>
        <dbReference type="ARBA" id="ARBA00022723"/>
    </source>
</evidence>
<dbReference type="PROSITE" id="PS50089">
    <property type="entry name" value="ZF_RING_2"/>
    <property type="match status" value="1"/>
</dbReference>
<evidence type="ECO:0000313" key="12">
    <source>
        <dbReference type="Proteomes" id="UP000834106"/>
    </source>
</evidence>
<dbReference type="GO" id="GO:0008270">
    <property type="term" value="F:zinc ion binding"/>
    <property type="evidence" value="ECO:0007669"/>
    <property type="project" value="UniProtKB-KW"/>
</dbReference>
<gene>
    <name evidence="11" type="ORF">FPE_LOCUS21885</name>
</gene>
<keyword evidence="3" id="KW-0808">Transferase</keyword>
<comment type="catalytic activity">
    <reaction evidence="1">
        <text>S-ubiquitinyl-[E2 ubiquitin-conjugating enzyme]-L-cysteine + [acceptor protein]-L-lysine = [E2 ubiquitin-conjugating enzyme]-L-cysteine + N(6)-ubiquitinyl-[acceptor protein]-L-lysine.</text>
        <dbReference type="EC" id="2.3.2.27"/>
    </reaction>
</comment>
<dbReference type="Pfam" id="PF14369">
    <property type="entry name" value="Zn_ribbon_19"/>
    <property type="match status" value="1"/>
</dbReference>
<dbReference type="GO" id="GO:0005737">
    <property type="term" value="C:cytoplasm"/>
    <property type="evidence" value="ECO:0007669"/>
    <property type="project" value="TreeGrafter"/>
</dbReference>
<protein>
    <recommendedName>
        <fullName evidence="2">RING-type E3 ubiquitin transferase</fullName>
        <ecNumber evidence="2">2.3.2.27</ecNumber>
    </recommendedName>
</protein>
<dbReference type="Gene3D" id="3.30.40.10">
    <property type="entry name" value="Zinc/RING finger domain, C3HC4 (zinc finger)"/>
    <property type="match status" value="1"/>
</dbReference>
<dbReference type="Proteomes" id="UP000834106">
    <property type="component" value="Chromosome 13"/>
</dbReference>
<keyword evidence="12" id="KW-1185">Reference proteome</keyword>
<dbReference type="SUPFAM" id="SSF57850">
    <property type="entry name" value="RING/U-box"/>
    <property type="match status" value="1"/>
</dbReference>
<dbReference type="InterPro" id="IPR039525">
    <property type="entry name" value="RNF126-like_zinc-ribbon"/>
</dbReference>
<dbReference type="PANTHER" id="PTHR15710:SF22">
    <property type="entry name" value="RING-TYPE E3 UBIQUITIN TRANSFERASE"/>
    <property type="match status" value="1"/>
</dbReference>
<reference evidence="11" key="1">
    <citation type="submission" date="2023-05" db="EMBL/GenBank/DDBJ databases">
        <authorList>
            <person name="Huff M."/>
        </authorList>
    </citation>
    <scope>NUCLEOTIDE SEQUENCE</scope>
</reference>
<name>A0AAD1ZRR8_9LAMI</name>
<dbReference type="InterPro" id="IPR013083">
    <property type="entry name" value="Znf_RING/FYVE/PHD"/>
</dbReference>
<dbReference type="AlphaFoldDB" id="A0AAD1ZRR8"/>
<evidence type="ECO:0000256" key="2">
    <source>
        <dbReference type="ARBA" id="ARBA00012483"/>
    </source>
</evidence>
<evidence type="ECO:0000256" key="5">
    <source>
        <dbReference type="ARBA" id="ARBA00022771"/>
    </source>
</evidence>
<dbReference type="GO" id="GO:0016567">
    <property type="term" value="P:protein ubiquitination"/>
    <property type="evidence" value="ECO:0007669"/>
    <property type="project" value="TreeGrafter"/>
</dbReference>
<evidence type="ECO:0000256" key="6">
    <source>
        <dbReference type="ARBA" id="ARBA00022786"/>
    </source>
</evidence>
<sequence>MDEADTSRYWCHMCSQMVNPIVEVETIECPICQSGFVEEIASPTAAENDQTLDFGPEGIDSERALSLWAPILLGMMTNSHRRRPLRRVEFEDDGEEDENNNPHREVGMELDREMESITRRRRRSSATILQLLQGIRAGMMSESINSESDIRVSDRDNNRNRDDMILINPFNQTITIQGSYDPNNDHQNRTPSGSLGDYFMGPGLDLLLQHLAENDPNRYGTLPAQKEAVEALPTVKIDKAVQCSVCLEDFEVGAEAKEIPCKHKFHSGCILPWLELHSSCPVCRYQLPSDESKLDSDGSTNHSNNNNAERDDRNGNGRRFSVPLPWPFSSLFSSSGSHSSTGTSSSMSPSGSSTTAPASTSPNDES</sequence>
<evidence type="ECO:0000256" key="1">
    <source>
        <dbReference type="ARBA" id="ARBA00000900"/>
    </source>
</evidence>
<keyword evidence="7" id="KW-0862">Zinc</keyword>
<organism evidence="11 12">
    <name type="scientific">Fraxinus pennsylvanica</name>
    <dbReference type="NCBI Taxonomy" id="56036"/>
    <lineage>
        <taxon>Eukaryota</taxon>
        <taxon>Viridiplantae</taxon>
        <taxon>Streptophyta</taxon>
        <taxon>Embryophyta</taxon>
        <taxon>Tracheophyta</taxon>
        <taxon>Spermatophyta</taxon>
        <taxon>Magnoliopsida</taxon>
        <taxon>eudicotyledons</taxon>
        <taxon>Gunneridae</taxon>
        <taxon>Pentapetalae</taxon>
        <taxon>asterids</taxon>
        <taxon>lamiids</taxon>
        <taxon>Lamiales</taxon>
        <taxon>Oleaceae</taxon>
        <taxon>Oleeae</taxon>
        <taxon>Fraxinus</taxon>
    </lineage>
</organism>
<keyword evidence="4" id="KW-0479">Metal-binding</keyword>
<feature type="domain" description="RING-type" evidence="10">
    <location>
        <begin position="243"/>
        <end position="284"/>
    </location>
</feature>
<dbReference type="GO" id="GO:0061630">
    <property type="term" value="F:ubiquitin protein ligase activity"/>
    <property type="evidence" value="ECO:0007669"/>
    <property type="project" value="UniProtKB-EC"/>
</dbReference>
<dbReference type="EC" id="2.3.2.27" evidence="2"/>
<dbReference type="EMBL" id="OU503048">
    <property type="protein sequence ID" value="CAI9774455.1"/>
    <property type="molecule type" value="Genomic_DNA"/>
</dbReference>
<dbReference type="PANTHER" id="PTHR15710">
    <property type="entry name" value="E3 UBIQUITIN-PROTEIN LIGASE PRAJA"/>
    <property type="match status" value="1"/>
</dbReference>
<evidence type="ECO:0000256" key="7">
    <source>
        <dbReference type="ARBA" id="ARBA00022833"/>
    </source>
</evidence>
<dbReference type="Pfam" id="PF13639">
    <property type="entry name" value="zf-RING_2"/>
    <property type="match status" value="1"/>
</dbReference>
<evidence type="ECO:0000256" key="9">
    <source>
        <dbReference type="SAM" id="MobiDB-lite"/>
    </source>
</evidence>
<evidence type="ECO:0000256" key="3">
    <source>
        <dbReference type="ARBA" id="ARBA00022679"/>
    </source>
</evidence>
<keyword evidence="5 8" id="KW-0863">Zinc-finger</keyword>
<evidence type="ECO:0000256" key="8">
    <source>
        <dbReference type="PROSITE-ProRule" id="PRU00175"/>
    </source>
</evidence>
<feature type="region of interest" description="Disordered" evidence="9">
    <location>
        <begin position="291"/>
        <end position="366"/>
    </location>
</feature>
<accession>A0AAD1ZRR8</accession>
<proteinExistence type="predicted"/>
<keyword evidence="6" id="KW-0833">Ubl conjugation pathway</keyword>
<dbReference type="FunFam" id="3.30.40.10:FF:000022">
    <property type="entry name" value="E3 ubiquitin-protein ligase RING1-like"/>
    <property type="match status" value="1"/>
</dbReference>
<feature type="compositionally biased region" description="Polar residues" evidence="9">
    <location>
        <begin position="297"/>
        <end position="307"/>
    </location>
</feature>